<feature type="active site" description="Tele-phosphohistidine intermediate" evidence="2">
    <location>
        <position position="11"/>
    </location>
</feature>
<evidence type="ECO:0000313" key="5">
    <source>
        <dbReference type="Proteomes" id="UP001385951"/>
    </source>
</evidence>
<dbReference type="InterPro" id="IPR001345">
    <property type="entry name" value="PG/BPGM_mutase_AS"/>
</dbReference>
<name>A0AAW0GWK1_9APHY</name>
<comment type="caution">
    <text evidence="4">The sequence shown here is derived from an EMBL/GenBank/DDBJ whole genome shotgun (WGS) entry which is preliminary data.</text>
</comment>
<dbReference type="EMBL" id="JASBNA010000003">
    <property type="protein sequence ID" value="KAK7693991.1"/>
    <property type="molecule type" value="Genomic_DNA"/>
</dbReference>
<dbReference type="PROSITE" id="PS00175">
    <property type="entry name" value="PG_MUTASE"/>
    <property type="match status" value="1"/>
</dbReference>
<dbReference type="InterPro" id="IPR013078">
    <property type="entry name" value="His_Pase_superF_clade-1"/>
</dbReference>
<dbReference type="Proteomes" id="UP001385951">
    <property type="component" value="Unassembled WGS sequence"/>
</dbReference>
<dbReference type="Gene3D" id="3.40.50.1240">
    <property type="entry name" value="Phosphoglycerate mutase-like"/>
    <property type="match status" value="1"/>
</dbReference>
<feature type="binding site" evidence="3">
    <location>
        <begin position="10"/>
        <end position="17"/>
    </location>
    <ligand>
        <name>substrate</name>
    </ligand>
</feature>
<reference evidence="4 5" key="1">
    <citation type="submission" date="2022-09" db="EMBL/GenBank/DDBJ databases">
        <authorList>
            <person name="Palmer J.M."/>
        </authorList>
    </citation>
    <scope>NUCLEOTIDE SEQUENCE [LARGE SCALE GENOMIC DNA]</scope>
    <source>
        <strain evidence="4 5">DSM 7382</strain>
    </source>
</reference>
<dbReference type="PANTHER" id="PTHR46517:SF1">
    <property type="entry name" value="FRUCTOSE-2,6-BISPHOSPHATASE TIGAR"/>
    <property type="match status" value="1"/>
</dbReference>
<organism evidence="4 5">
    <name type="scientific">Cerrena zonata</name>
    <dbReference type="NCBI Taxonomy" id="2478898"/>
    <lineage>
        <taxon>Eukaryota</taxon>
        <taxon>Fungi</taxon>
        <taxon>Dikarya</taxon>
        <taxon>Basidiomycota</taxon>
        <taxon>Agaricomycotina</taxon>
        <taxon>Agaricomycetes</taxon>
        <taxon>Polyporales</taxon>
        <taxon>Cerrenaceae</taxon>
        <taxon>Cerrena</taxon>
    </lineage>
</organism>
<dbReference type="GO" id="GO:0004331">
    <property type="term" value="F:fructose-2,6-bisphosphate 2-phosphatase activity"/>
    <property type="evidence" value="ECO:0007669"/>
    <property type="project" value="TreeGrafter"/>
</dbReference>
<dbReference type="GO" id="GO:0043456">
    <property type="term" value="P:regulation of pentose-phosphate shunt"/>
    <property type="evidence" value="ECO:0007669"/>
    <property type="project" value="TreeGrafter"/>
</dbReference>
<feature type="binding site" evidence="3">
    <location>
        <position position="60"/>
    </location>
    <ligand>
        <name>substrate</name>
    </ligand>
</feature>
<evidence type="ECO:0000256" key="1">
    <source>
        <dbReference type="ARBA" id="ARBA00022801"/>
    </source>
</evidence>
<gene>
    <name evidence="4" type="ORF">QCA50_003567</name>
</gene>
<feature type="active site" description="Proton donor/acceptor" evidence="2">
    <location>
        <position position="86"/>
    </location>
</feature>
<dbReference type="GO" id="GO:0005829">
    <property type="term" value="C:cytosol"/>
    <property type="evidence" value="ECO:0007669"/>
    <property type="project" value="TreeGrafter"/>
</dbReference>
<sequence>MSVVKFYIVRHGETDANRQKIIQGQLDTELNAAGIEQAQLTANALANIPFTAAYTSDLSRARKTAEIILAKHGNAPALTAYEELRERCMGDLQGKPYRGDGSWSESANVEPVADFQTRTIRLWNKLVQRHVLAKQEETPVNILMTSHGAFIGVLIEGLIGSRKVRCAEGVRIGRCLNASITIVELDWESKGRGKVVRYADTTHLDVDLVQVNADSDVMR</sequence>
<dbReference type="CDD" id="cd07067">
    <property type="entry name" value="HP_PGM_like"/>
    <property type="match status" value="1"/>
</dbReference>
<evidence type="ECO:0000313" key="4">
    <source>
        <dbReference type="EMBL" id="KAK7693991.1"/>
    </source>
</evidence>
<keyword evidence="5" id="KW-1185">Reference proteome</keyword>
<protein>
    <recommendedName>
        <fullName evidence="6">Phosphoglycerate mutase-like protein</fullName>
    </recommendedName>
</protein>
<dbReference type="SMART" id="SM00855">
    <property type="entry name" value="PGAM"/>
    <property type="match status" value="1"/>
</dbReference>
<dbReference type="PANTHER" id="PTHR46517">
    <property type="entry name" value="FRUCTOSE-2,6-BISPHOSPHATASE TIGAR"/>
    <property type="match status" value="1"/>
</dbReference>
<dbReference type="AlphaFoldDB" id="A0AAW0GWK1"/>
<evidence type="ECO:0008006" key="6">
    <source>
        <dbReference type="Google" id="ProtNLM"/>
    </source>
</evidence>
<dbReference type="InterPro" id="IPR051695">
    <property type="entry name" value="Phosphoglycerate_Mutase"/>
</dbReference>
<dbReference type="GO" id="GO:0045820">
    <property type="term" value="P:negative regulation of glycolytic process"/>
    <property type="evidence" value="ECO:0007669"/>
    <property type="project" value="TreeGrafter"/>
</dbReference>
<accession>A0AAW0GWK1</accession>
<evidence type="ECO:0000256" key="3">
    <source>
        <dbReference type="PIRSR" id="PIRSR613078-2"/>
    </source>
</evidence>
<dbReference type="InterPro" id="IPR029033">
    <property type="entry name" value="His_PPase_superfam"/>
</dbReference>
<dbReference type="Pfam" id="PF00300">
    <property type="entry name" value="His_Phos_1"/>
    <property type="match status" value="1"/>
</dbReference>
<proteinExistence type="predicted"/>
<dbReference type="SUPFAM" id="SSF53254">
    <property type="entry name" value="Phosphoglycerate mutase-like"/>
    <property type="match status" value="1"/>
</dbReference>
<keyword evidence="1" id="KW-0378">Hydrolase</keyword>
<evidence type="ECO:0000256" key="2">
    <source>
        <dbReference type="PIRSR" id="PIRSR613078-1"/>
    </source>
</evidence>